<dbReference type="InterPro" id="IPR050659">
    <property type="entry name" value="Peptidase_M24B"/>
</dbReference>
<dbReference type="PROSITE" id="PS00491">
    <property type="entry name" value="PROLINE_PEPTIDASE"/>
    <property type="match status" value="1"/>
</dbReference>
<evidence type="ECO:0000313" key="5">
    <source>
        <dbReference type="EMBL" id="MBM7633662.1"/>
    </source>
</evidence>
<name>A0ABS2PEE7_9BACL</name>
<keyword evidence="6" id="KW-1185">Reference proteome</keyword>
<dbReference type="RefSeq" id="WP_042359083.1">
    <property type="nucleotide sequence ID" value="NZ_JAFBEC010000008.1"/>
</dbReference>
<dbReference type="Pfam" id="PF00557">
    <property type="entry name" value="Peptidase_M24"/>
    <property type="match status" value="1"/>
</dbReference>
<dbReference type="Pfam" id="PF01321">
    <property type="entry name" value="Creatinase_N"/>
    <property type="match status" value="1"/>
</dbReference>
<reference evidence="5 6" key="1">
    <citation type="submission" date="2021-01" db="EMBL/GenBank/DDBJ databases">
        <title>Genomic Encyclopedia of Type Strains, Phase IV (KMG-IV): sequencing the most valuable type-strain genomes for metagenomic binning, comparative biology and taxonomic classification.</title>
        <authorList>
            <person name="Goeker M."/>
        </authorList>
    </citation>
    <scope>NUCLEOTIDE SEQUENCE [LARGE SCALE GENOMIC DNA]</scope>
    <source>
        <strain evidence="5 6">DSM 25540</strain>
    </source>
</reference>
<dbReference type="EMBL" id="JAFBEC010000008">
    <property type="protein sequence ID" value="MBM7633662.1"/>
    <property type="molecule type" value="Genomic_DNA"/>
</dbReference>
<evidence type="ECO:0000256" key="1">
    <source>
        <dbReference type="ARBA" id="ARBA00022723"/>
    </source>
</evidence>
<proteinExistence type="predicted"/>
<dbReference type="SUPFAM" id="SSF53092">
    <property type="entry name" value="Creatinase/prolidase N-terminal domain"/>
    <property type="match status" value="1"/>
</dbReference>
<keyword evidence="5" id="KW-0645">Protease</keyword>
<keyword evidence="1" id="KW-0479">Metal-binding</keyword>
<dbReference type="InterPro" id="IPR001131">
    <property type="entry name" value="Peptidase_M24B_aminopep-P_CS"/>
</dbReference>
<keyword evidence="2" id="KW-0378">Hydrolase</keyword>
<dbReference type="InterPro" id="IPR001714">
    <property type="entry name" value="Pept_M24_MAP"/>
</dbReference>
<evidence type="ECO:0000256" key="2">
    <source>
        <dbReference type="ARBA" id="ARBA00022801"/>
    </source>
</evidence>
<feature type="domain" description="Peptidase M24" evidence="3">
    <location>
        <begin position="136"/>
        <end position="337"/>
    </location>
</feature>
<dbReference type="Gene3D" id="3.90.230.10">
    <property type="entry name" value="Creatinase/methionine aminopeptidase superfamily"/>
    <property type="match status" value="1"/>
</dbReference>
<dbReference type="PANTHER" id="PTHR46112:SF3">
    <property type="entry name" value="AMINOPEPTIDASE YPDF"/>
    <property type="match status" value="1"/>
</dbReference>
<keyword evidence="5" id="KW-0031">Aminopeptidase</keyword>
<comment type="caution">
    <text evidence="5">The sequence shown here is derived from an EMBL/GenBank/DDBJ whole genome shotgun (WGS) entry which is preliminary data.</text>
</comment>
<dbReference type="InterPro" id="IPR036005">
    <property type="entry name" value="Creatinase/aminopeptidase-like"/>
</dbReference>
<dbReference type="InterPro" id="IPR029149">
    <property type="entry name" value="Creatin/AminoP/Spt16_N"/>
</dbReference>
<dbReference type="CDD" id="cd01092">
    <property type="entry name" value="APP-like"/>
    <property type="match status" value="1"/>
</dbReference>
<dbReference type="InterPro" id="IPR000994">
    <property type="entry name" value="Pept_M24"/>
</dbReference>
<organism evidence="5 6">
    <name type="scientific">Geomicrobium sediminis</name>
    <dbReference type="NCBI Taxonomy" id="1347788"/>
    <lineage>
        <taxon>Bacteria</taxon>
        <taxon>Bacillati</taxon>
        <taxon>Bacillota</taxon>
        <taxon>Bacilli</taxon>
        <taxon>Bacillales</taxon>
        <taxon>Geomicrobium</taxon>
    </lineage>
</organism>
<protein>
    <submittedName>
        <fullName evidence="5">Xaa-Pro aminopeptidase</fullName>
    </submittedName>
</protein>
<dbReference type="PANTHER" id="PTHR46112">
    <property type="entry name" value="AMINOPEPTIDASE"/>
    <property type="match status" value="1"/>
</dbReference>
<dbReference type="GO" id="GO:0004177">
    <property type="term" value="F:aminopeptidase activity"/>
    <property type="evidence" value="ECO:0007669"/>
    <property type="project" value="UniProtKB-KW"/>
</dbReference>
<dbReference type="SUPFAM" id="SSF55920">
    <property type="entry name" value="Creatinase/aminopeptidase"/>
    <property type="match status" value="1"/>
</dbReference>
<evidence type="ECO:0000259" key="3">
    <source>
        <dbReference type="Pfam" id="PF00557"/>
    </source>
</evidence>
<gene>
    <name evidence="5" type="ORF">JOD17_002758</name>
</gene>
<evidence type="ECO:0000259" key="4">
    <source>
        <dbReference type="Pfam" id="PF01321"/>
    </source>
</evidence>
<dbReference type="InterPro" id="IPR000587">
    <property type="entry name" value="Creatinase_N"/>
</dbReference>
<sequence>MKRVDNVRKQFQSLGIDAFIVESEANRRYLSHFTGSAGVVFLTESESYFITDFRYVEQATSQCVGYTIVEHKGSVATEIQELVKKHNVKAVGFEKSYTTFEKYELYKHEHSIPLVPLSGVVESLRQFKDEEEIVTMKKAAAIADEAYAHILNYIKPGMREKEVRDELEFKMRQLGADGSSFDMIVASGARGALPHGVASDKVIEEGELVTLDFGAIYEGYCSDITRTLAVGEPSEQMKKVFDTVLQAQLKGVEQIKPGMTGQEADDICRSYIYEQGYEGKFGHGLGHGLGIEVHEEPRLSPKGNVVLQPGMVVTVEPGVYLPGIGGVRIEDDIVITETGNERLTTSDKTLKYAGQN</sequence>
<dbReference type="PRINTS" id="PR00599">
    <property type="entry name" value="MAPEPTIDASE"/>
</dbReference>
<dbReference type="Proteomes" id="UP000741863">
    <property type="component" value="Unassembled WGS sequence"/>
</dbReference>
<evidence type="ECO:0000313" key="6">
    <source>
        <dbReference type="Proteomes" id="UP000741863"/>
    </source>
</evidence>
<feature type="domain" description="Creatinase N-terminal" evidence="4">
    <location>
        <begin position="3"/>
        <end position="126"/>
    </location>
</feature>
<accession>A0ABS2PEE7</accession>
<dbReference type="Gene3D" id="3.40.350.10">
    <property type="entry name" value="Creatinase/prolidase N-terminal domain"/>
    <property type="match status" value="1"/>
</dbReference>